<protein>
    <submittedName>
        <fullName evidence="2">Uncharacterized protein</fullName>
    </submittedName>
</protein>
<evidence type="ECO:0000256" key="1">
    <source>
        <dbReference type="SAM" id="MobiDB-lite"/>
    </source>
</evidence>
<sequence length="194" mass="21196">MALQTSSESTVCPPISQPTTCKDVEMLESRPSLVPSPPPPKYSKTKLITTLFQTRLREAKVILGRFCNTIETITDSEFRAATEVAVSGIKDQLHDILILWGHGSEKTPQTSLNTPPTTTNTRPKVPTTHPAAQPSYVSAPKNLKAVPKRGPAEQIANLVVPIPPPTQGSWTEVVHRKKSKATADRTQQNTTEKL</sequence>
<dbReference type="AlphaFoldDB" id="A0A420J626"/>
<dbReference type="EMBL" id="MCBR01001694">
    <property type="protein sequence ID" value="RKF82235.1"/>
    <property type="molecule type" value="Genomic_DNA"/>
</dbReference>
<feature type="region of interest" description="Disordered" evidence="1">
    <location>
        <begin position="160"/>
        <end position="194"/>
    </location>
</feature>
<accession>A0A420J626</accession>
<gene>
    <name evidence="2" type="ORF">GcC1_016043</name>
</gene>
<comment type="caution">
    <text evidence="2">The sequence shown here is derived from an EMBL/GenBank/DDBJ whole genome shotgun (WGS) entry which is preliminary data.</text>
</comment>
<evidence type="ECO:0000313" key="3">
    <source>
        <dbReference type="Proteomes" id="UP000285405"/>
    </source>
</evidence>
<feature type="compositionally biased region" description="Polar residues" evidence="1">
    <location>
        <begin position="184"/>
        <end position="194"/>
    </location>
</feature>
<feature type="region of interest" description="Disordered" evidence="1">
    <location>
        <begin position="107"/>
        <end position="135"/>
    </location>
</feature>
<organism evidence="2 3">
    <name type="scientific">Golovinomyces cichoracearum</name>
    <dbReference type="NCBI Taxonomy" id="62708"/>
    <lineage>
        <taxon>Eukaryota</taxon>
        <taxon>Fungi</taxon>
        <taxon>Dikarya</taxon>
        <taxon>Ascomycota</taxon>
        <taxon>Pezizomycotina</taxon>
        <taxon>Leotiomycetes</taxon>
        <taxon>Erysiphales</taxon>
        <taxon>Erysiphaceae</taxon>
        <taxon>Golovinomyces</taxon>
    </lineage>
</organism>
<feature type="non-terminal residue" evidence="2">
    <location>
        <position position="194"/>
    </location>
</feature>
<name>A0A420J626_9PEZI</name>
<feature type="compositionally biased region" description="Low complexity" evidence="1">
    <location>
        <begin position="107"/>
        <end position="128"/>
    </location>
</feature>
<reference evidence="2 3" key="1">
    <citation type="journal article" date="2018" name="BMC Genomics">
        <title>Comparative genome analyses reveal sequence features reflecting distinct modes of host-adaptation between dicot and monocot powdery mildew.</title>
        <authorList>
            <person name="Wu Y."/>
            <person name="Ma X."/>
            <person name="Pan Z."/>
            <person name="Kale S.D."/>
            <person name="Song Y."/>
            <person name="King H."/>
            <person name="Zhang Q."/>
            <person name="Presley C."/>
            <person name="Deng X."/>
            <person name="Wei C.I."/>
            <person name="Xiao S."/>
        </authorList>
    </citation>
    <scope>NUCLEOTIDE SEQUENCE [LARGE SCALE GENOMIC DNA]</scope>
    <source>
        <strain evidence="2">UCSC1</strain>
    </source>
</reference>
<dbReference type="Proteomes" id="UP000285405">
    <property type="component" value="Unassembled WGS sequence"/>
</dbReference>
<proteinExistence type="predicted"/>
<evidence type="ECO:0000313" key="2">
    <source>
        <dbReference type="EMBL" id="RKF82235.1"/>
    </source>
</evidence>